<dbReference type="EMBL" id="CADCTB010000019">
    <property type="protein sequence ID" value="CAA9214344.1"/>
    <property type="molecule type" value="Genomic_DNA"/>
</dbReference>
<sequence>MTVKIVTDSSCDLPDGLVSELGIDVVPLTIRFGAEELVDRRDLSPSEFWARCATTAELPSTAAPAPGAFEEVFRAAAAAGAEGVMCVVLSSKLSATGESAQAAARAVADVVPVTVVDSLSVSLGHGMMAVQGARRAAAGAPLDEIVAMAEDMARRTKIFATLDTLEYLKRGGRIGAAQALLGSILSIKPCIEVVDGKVEPGPKQRTRSRSLQWLADQVGAQKNVENLAVLHGDAPDVDTLLGLLDPHFPRDQIVIGQLGAVVGTHTGPRTIGVAFQTAAGAGTVS</sequence>
<dbReference type="Gene3D" id="3.40.50.10170">
    <property type="match status" value="1"/>
</dbReference>
<dbReference type="InterPro" id="IPR003797">
    <property type="entry name" value="DegV"/>
</dbReference>
<evidence type="ECO:0000313" key="2">
    <source>
        <dbReference type="EMBL" id="CAA9214344.1"/>
    </source>
</evidence>
<protein>
    <submittedName>
        <fullName evidence="2">DegV family protein</fullName>
    </submittedName>
</protein>
<evidence type="ECO:0000256" key="1">
    <source>
        <dbReference type="ARBA" id="ARBA00023121"/>
    </source>
</evidence>
<dbReference type="PROSITE" id="PS51482">
    <property type="entry name" value="DEGV"/>
    <property type="match status" value="1"/>
</dbReference>
<dbReference type="SUPFAM" id="SSF82549">
    <property type="entry name" value="DAK1/DegV-like"/>
    <property type="match status" value="1"/>
</dbReference>
<accession>A0A6J4H576</accession>
<proteinExistence type="predicted"/>
<dbReference type="Pfam" id="PF02645">
    <property type="entry name" value="DegV"/>
    <property type="match status" value="1"/>
</dbReference>
<reference evidence="2" key="1">
    <citation type="submission" date="2020-02" db="EMBL/GenBank/DDBJ databases">
        <authorList>
            <person name="Meier V. D."/>
        </authorList>
    </citation>
    <scope>NUCLEOTIDE SEQUENCE</scope>
    <source>
        <strain evidence="2">AVDCRST_MAG10</strain>
    </source>
</reference>
<keyword evidence="1" id="KW-0446">Lipid-binding</keyword>
<dbReference type="InterPro" id="IPR050270">
    <property type="entry name" value="DegV_domain_contain"/>
</dbReference>
<dbReference type="NCBIfam" id="TIGR00762">
    <property type="entry name" value="DegV"/>
    <property type="match status" value="1"/>
</dbReference>
<organism evidence="2">
    <name type="scientific">uncultured Acidimicrobiales bacterium</name>
    <dbReference type="NCBI Taxonomy" id="310071"/>
    <lineage>
        <taxon>Bacteria</taxon>
        <taxon>Bacillati</taxon>
        <taxon>Actinomycetota</taxon>
        <taxon>Acidimicrobiia</taxon>
        <taxon>Acidimicrobiales</taxon>
        <taxon>environmental samples</taxon>
    </lineage>
</organism>
<dbReference type="InterPro" id="IPR043168">
    <property type="entry name" value="DegV_C"/>
</dbReference>
<gene>
    <name evidence="2" type="ORF">AVDCRST_MAG10-298</name>
</gene>
<name>A0A6J4H576_9ACTN</name>
<dbReference type="Gene3D" id="3.30.1180.10">
    <property type="match status" value="1"/>
</dbReference>
<dbReference type="PANTHER" id="PTHR33434:SF2">
    <property type="entry name" value="FATTY ACID-BINDING PROTEIN TM_1468"/>
    <property type="match status" value="1"/>
</dbReference>
<dbReference type="PANTHER" id="PTHR33434">
    <property type="entry name" value="DEGV DOMAIN-CONTAINING PROTEIN DR_1986-RELATED"/>
    <property type="match status" value="1"/>
</dbReference>
<dbReference type="AlphaFoldDB" id="A0A6J4H576"/>
<dbReference type="GO" id="GO:0008289">
    <property type="term" value="F:lipid binding"/>
    <property type="evidence" value="ECO:0007669"/>
    <property type="project" value="UniProtKB-KW"/>
</dbReference>